<dbReference type="Ensembl" id="ENSEBUT00000001357.1">
    <property type="protein sequence ID" value="ENSEBUP00000001043.1"/>
    <property type="gene ID" value="ENSEBUG00000000997.1"/>
</dbReference>
<evidence type="ECO:0000313" key="6">
    <source>
        <dbReference type="Ensembl" id="ENSEBUP00000001043.1"/>
    </source>
</evidence>
<dbReference type="GO" id="GO:0005179">
    <property type="term" value="F:hormone activity"/>
    <property type="evidence" value="ECO:0007669"/>
    <property type="project" value="InterPro"/>
</dbReference>
<keyword evidence="4" id="KW-0732">Signal</keyword>
<dbReference type="GO" id="GO:0005576">
    <property type="term" value="C:extracellular region"/>
    <property type="evidence" value="ECO:0007669"/>
    <property type="project" value="UniProtKB-SubCell"/>
</dbReference>
<keyword evidence="3" id="KW-0964">Secreted</keyword>
<accession>A0A8C4N490</accession>
<organism evidence="6 7">
    <name type="scientific">Eptatretus burgeri</name>
    <name type="common">Inshore hagfish</name>
    <dbReference type="NCBI Taxonomy" id="7764"/>
    <lineage>
        <taxon>Eukaryota</taxon>
        <taxon>Metazoa</taxon>
        <taxon>Chordata</taxon>
        <taxon>Craniata</taxon>
        <taxon>Vertebrata</taxon>
        <taxon>Cyclostomata</taxon>
        <taxon>Myxini</taxon>
        <taxon>Myxiniformes</taxon>
        <taxon>Myxinidae</taxon>
        <taxon>Eptatretinae</taxon>
        <taxon>Eptatretus</taxon>
    </lineage>
</organism>
<feature type="domain" description="Glucagon / GIP / secretin / VIP family" evidence="5">
    <location>
        <begin position="97"/>
        <end position="123"/>
    </location>
</feature>
<sequence length="196" mass="22544">MRPIPRVLFLTLSLVLRPCSSTPPPTWTEWNADSSSSPKDKQAMDLMSENRDENLGWITGSSNSLTPADRSFVQRSSVGTNTKHNVDMKHQVNLKRQVDALFTNTYSRFRKQKAAQRFFERLLHDFPMSAPRSEFEPGQVDKQSVQVFQQKGRRAIHLGPLPRSSWKQIRWTSGSNPHHAREEVLRRILSFSLQVS</sequence>
<keyword evidence="7" id="KW-1185">Reference proteome</keyword>
<feature type="signal peptide" evidence="4">
    <location>
        <begin position="1"/>
        <end position="21"/>
    </location>
</feature>
<name>A0A8C4N490_EPTBU</name>
<evidence type="ECO:0000259" key="5">
    <source>
        <dbReference type="SMART" id="SM00070"/>
    </source>
</evidence>
<reference evidence="6" key="2">
    <citation type="submission" date="2025-09" db="UniProtKB">
        <authorList>
            <consortium name="Ensembl"/>
        </authorList>
    </citation>
    <scope>IDENTIFICATION</scope>
</reference>
<evidence type="ECO:0000256" key="1">
    <source>
        <dbReference type="ARBA" id="ARBA00004613"/>
    </source>
</evidence>
<dbReference type="AlphaFoldDB" id="A0A8C4N490"/>
<comment type="subcellular location">
    <subcellularLocation>
        <location evidence="1">Secreted</location>
    </subcellularLocation>
</comment>
<proteinExistence type="inferred from homology"/>
<dbReference type="Proteomes" id="UP000694388">
    <property type="component" value="Unplaced"/>
</dbReference>
<reference evidence="6" key="1">
    <citation type="submission" date="2025-08" db="UniProtKB">
        <authorList>
            <consortium name="Ensembl"/>
        </authorList>
    </citation>
    <scope>IDENTIFICATION</scope>
</reference>
<evidence type="ECO:0000256" key="4">
    <source>
        <dbReference type="SAM" id="SignalP"/>
    </source>
</evidence>
<protein>
    <recommendedName>
        <fullName evidence="5">Glucagon / GIP / secretin / VIP family domain-containing protein</fullName>
    </recommendedName>
</protein>
<evidence type="ECO:0000256" key="2">
    <source>
        <dbReference type="ARBA" id="ARBA00008369"/>
    </source>
</evidence>
<feature type="chain" id="PRO_5034957956" description="Glucagon / GIP / secretin / VIP family domain-containing protein" evidence="4">
    <location>
        <begin position="22"/>
        <end position="196"/>
    </location>
</feature>
<dbReference type="InterPro" id="IPR000532">
    <property type="entry name" value="Glucagon_GIP_secretin_VIP"/>
</dbReference>
<comment type="similarity">
    <text evidence="2">Belongs to the glucagon family.</text>
</comment>
<dbReference type="SMART" id="SM00070">
    <property type="entry name" value="GLUCA"/>
    <property type="match status" value="1"/>
</dbReference>
<evidence type="ECO:0000313" key="7">
    <source>
        <dbReference type="Proteomes" id="UP000694388"/>
    </source>
</evidence>
<evidence type="ECO:0000256" key="3">
    <source>
        <dbReference type="ARBA" id="ARBA00022525"/>
    </source>
</evidence>